<evidence type="ECO:0000313" key="7">
    <source>
        <dbReference type="EMBL" id="SHE97020.1"/>
    </source>
</evidence>
<gene>
    <name evidence="7" type="ORF">SAMN05443144_104219</name>
</gene>
<feature type="transmembrane region" description="Helical" evidence="6">
    <location>
        <begin position="277"/>
        <end position="300"/>
    </location>
</feature>
<comment type="similarity">
    <text evidence="2">Belongs to the TerC family.</text>
</comment>
<dbReference type="AlphaFoldDB" id="A0A1M4XUF2"/>
<feature type="transmembrane region" description="Helical" evidence="6">
    <location>
        <begin position="38"/>
        <end position="60"/>
    </location>
</feature>
<evidence type="ECO:0000256" key="2">
    <source>
        <dbReference type="ARBA" id="ARBA00007511"/>
    </source>
</evidence>
<dbReference type="PANTHER" id="PTHR30238:SF0">
    <property type="entry name" value="THYLAKOID MEMBRANE PROTEIN TERC, CHLOROPLASTIC"/>
    <property type="match status" value="1"/>
</dbReference>
<dbReference type="Proteomes" id="UP000184041">
    <property type="component" value="Unassembled WGS sequence"/>
</dbReference>
<feature type="transmembrane region" description="Helical" evidence="6">
    <location>
        <begin position="253"/>
        <end position="271"/>
    </location>
</feature>
<feature type="transmembrane region" description="Helical" evidence="6">
    <location>
        <begin position="224"/>
        <end position="241"/>
    </location>
</feature>
<dbReference type="EMBL" id="FQUS01000004">
    <property type="protein sequence ID" value="SHE97020.1"/>
    <property type="molecule type" value="Genomic_DNA"/>
</dbReference>
<evidence type="ECO:0000256" key="3">
    <source>
        <dbReference type="ARBA" id="ARBA00022692"/>
    </source>
</evidence>
<dbReference type="NCBIfam" id="TIGR03718">
    <property type="entry name" value="R_switched_Alx"/>
    <property type="match status" value="1"/>
</dbReference>
<sequence>MEHSLLLWAVFNVFIIIMLIIDLAVFHKKDTEESIREALIWTGVWIALALVFGVGVYYYMGSQTALDYYTGYLIEKSLSVDNIFVFLLVFSYFNVPAKYQHKVLFWGIFGALVMRFFFIFAGVALIERFHWIIYFFGAFLVFTGIKLALDKDKEVHPERNPVLMLFRKFFPTTKDYHGSRFFIRKMGKLYATPLFIVLIVIETTDLVFAIDSIPAILAITRDEFIVYSSNAFAILGLRALYFAVSGIMRLFHYLHYGLSLILVFVGVKMLLEEFYHIPTPYALAFIALTLTVSIVASILYPQEETLPEELEQDQPTLQD</sequence>
<accession>A0A1M4XUF2</accession>
<dbReference type="InterPro" id="IPR022369">
    <property type="entry name" value="Integral_membrane_TerC_rswitch"/>
</dbReference>
<dbReference type="Pfam" id="PF03741">
    <property type="entry name" value="TerC"/>
    <property type="match status" value="1"/>
</dbReference>
<feature type="transmembrane region" description="Helical" evidence="6">
    <location>
        <begin position="80"/>
        <end position="97"/>
    </location>
</feature>
<organism evidence="7 8">
    <name type="scientific">Fodinibius roseus</name>
    <dbReference type="NCBI Taxonomy" id="1194090"/>
    <lineage>
        <taxon>Bacteria</taxon>
        <taxon>Pseudomonadati</taxon>
        <taxon>Balneolota</taxon>
        <taxon>Balneolia</taxon>
        <taxon>Balneolales</taxon>
        <taxon>Balneolaceae</taxon>
        <taxon>Fodinibius</taxon>
    </lineage>
</organism>
<name>A0A1M4XUF2_9BACT</name>
<keyword evidence="4 6" id="KW-1133">Transmembrane helix</keyword>
<evidence type="ECO:0000256" key="4">
    <source>
        <dbReference type="ARBA" id="ARBA00022989"/>
    </source>
</evidence>
<protein>
    <submittedName>
        <fullName evidence="7">Tellurite resistance protein TerC</fullName>
    </submittedName>
</protein>
<dbReference type="GO" id="GO:0016020">
    <property type="term" value="C:membrane"/>
    <property type="evidence" value="ECO:0007669"/>
    <property type="project" value="UniProtKB-SubCell"/>
</dbReference>
<dbReference type="PANTHER" id="PTHR30238">
    <property type="entry name" value="MEMBRANE BOUND PREDICTED REDOX MODULATOR"/>
    <property type="match status" value="1"/>
</dbReference>
<proteinExistence type="inferred from homology"/>
<evidence type="ECO:0000256" key="1">
    <source>
        <dbReference type="ARBA" id="ARBA00004141"/>
    </source>
</evidence>
<dbReference type="STRING" id="1194090.SAMN05443144_104219"/>
<keyword evidence="8" id="KW-1185">Reference proteome</keyword>
<evidence type="ECO:0000256" key="6">
    <source>
        <dbReference type="SAM" id="Phobius"/>
    </source>
</evidence>
<feature type="transmembrane region" description="Helical" evidence="6">
    <location>
        <begin position="6"/>
        <end position="26"/>
    </location>
</feature>
<dbReference type="InterPro" id="IPR005496">
    <property type="entry name" value="Integral_membrane_TerC"/>
</dbReference>
<keyword evidence="3 6" id="KW-0812">Transmembrane</keyword>
<feature type="transmembrane region" description="Helical" evidence="6">
    <location>
        <begin position="189"/>
        <end position="218"/>
    </location>
</feature>
<evidence type="ECO:0000256" key="5">
    <source>
        <dbReference type="ARBA" id="ARBA00023136"/>
    </source>
</evidence>
<reference evidence="7 8" key="1">
    <citation type="submission" date="2016-11" db="EMBL/GenBank/DDBJ databases">
        <authorList>
            <person name="Jaros S."/>
            <person name="Januszkiewicz K."/>
            <person name="Wedrychowicz H."/>
        </authorList>
    </citation>
    <scope>NUCLEOTIDE SEQUENCE [LARGE SCALE GENOMIC DNA]</scope>
    <source>
        <strain evidence="7 8">DSM 21986</strain>
    </source>
</reference>
<evidence type="ECO:0000313" key="8">
    <source>
        <dbReference type="Proteomes" id="UP000184041"/>
    </source>
</evidence>
<dbReference type="RefSeq" id="WP_073060408.1">
    <property type="nucleotide sequence ID" value="NZ_FQUS01000004.1"/>
</dbReference>
<comment type="subcellular location">
    <subcellularLocation>
        <location evidence="1">Membrane</location>
        <topology evidence="1">Multi-pass membrane protein</topology>
    </subcellularLocation>
</comment>
<feature type="transmembrane region" description="Helical" evidence="6">
    <location>
        <begin position="131"/>
        <end position="149"/>
    </location>
</feature>
<feature type="transmembrane region" description="Helical" evidence="6">
    <location>
        <begin position="104"/>
        <end position="125"/>
    </location>
</feature>
<keyword evidence="5 6" id="KW-0472">Membrane</keyword>